<dbReference type="InterPro" id="IPR016125">
    <property type="entry name" value="Peptidase_C15-like"/>
</dbReference>
<evidence type="ECO:0000256" key="3">
    <source>
        <dbReference type="ARBA" id="ARBA00022670"/>
    </source>
</evidence>
<dbReference type="InterPro" id="IPR036440">
    <property type="entry name" value="Peptidase_C15-like_sf"/>
</dbReference>
<keyword evidence="8" id="KW-1185">Reference proteome</keyword>
<reference evidence="7 8" key="1">
    <citation type="submission" date="2019-08" db="EMBL/GenBank/DDBJ databases">
        <title>In-depth cultivation of the pig gut microbiome towards novel bacterial diversity and tailored functional studies.</title>
        <authorList>
            <person name="Wylensek D."/>
            <person name="Hitch T.C.A."/>
            <person name="Clavel T."/>
        </authorList>
    </citation>
    <scope>NUCLEOTIDE SEQUENCE [LARGE SCALE GENOMIC DNA]</scope>
    <source>
        <strain evidence="7 8">CA-Schmier-601-WT-1</strain>
    </source>
</reference>
<dbReference type="Gene3D" id="3.40.630.20">
    <property type="entry name" value="Peptidase C15, pyroglutamyl peptidase I-like"/>
    <property type="match status" value="1"/>
</dbReference>
<keyword evidence="5" id="KW-0788">Thiol protease</keyword>
<dbReference type="AlphaFoldDB" id="A0A6N7XQ65"/>
<dbReference type="InterPro" id="IPR000816">
    <property type="entry name" value="Peptidase_C15"/>
</dbReference>
<proteinExistence type="inferred from homology"/>
<feature type="active site" evidence="6">
    <location>
        <position position="37"/>
    </location>
</feature>
<gene>
    <name evidence="7" type="ORF">FYJ68_08395</name>
</gene>
<dbReference type="Pfam" id="PF01470">
    <property type="entry name" value="Peptidase_C15"/>
    <property type="match status" value="1"/>
</dbReference>
<dbReference type="EC" id="3.4.19.3" evidence="6"/>
<evidence type="ECO:0000313" key="8">
    <source>
        <dbReference type="Proteomes" id="UP000469325"/>
    </source>
</evidence>
<protein>
    <recommendedName>
        <fullName evidence="6">Pyroglutamyl-peptidase I</fullName>
        <ecNumber evidence="6">3.4.19.3</ecNumber>
    </recommendedName>
</protein>
<dbReference type="SUPFAM" id="SSF53182">
    <property type="entry name" value="Pyrrolidone carboxyl peptidase (pyroglutamate aminopeptidase)"/>
    <property type="match status" value="1"/>
</dbReference>
<accession>A0A6N7XQ65</accession>
<dbReference type="Proteomes" id="UP000469325">
    <property type="component" value="Unassembled WGS sequence"/>
</dbReference>
<evidence type="ECO:0000313" key="7">
    <source>
        <dbReference type="EMBL" id="MST73124.1"/>
    </source>
</evidence>
<organism evidence="7 8">
    <name type="scientific">Olsenella porci</name>
    <dbReference type="NCBI Taxonomy" id="2652279"/>
    <lineage>
        <taxon>Bacteria</taxon>
        <taxon>Bacillati</taxon>
        <taxon>Actinomycetota</taxon>
        <taxon>Coriobacteriia</taxon>
        <taxon>Coriobacteriales</taxon>
        <taxon>Atopobiaceae</taxon>
        <taxon>Olsenella</taxon>
    </lineage>
</organism>
<dbReference type="PROSITE" id="PS01334">
    <property type="entry name" value="PYRASE_CYS"/>
    <property type="match status" value="1"/>
</dbReference>
<comment type="catalytic activity">
    <reaction evidence="6">
        <text>Release of an N-terminal pyroglutamyl group from a polypeptide, the second amino acid generally not being Pro.</text>
        <dbReference type="EC" id="3.4.19.3"/>
    </reaction>
</comment>
<dbReference type="GO" id="GO:0016920">
    <property type="term" value="F:pyroglutamyl-peptidase activity"/>
    <property type="evidence" value="ECO:0007669"/>
    <property type="project" value="UniProtKB-EC"/>
</dbReference>
<evidence type="ECO:0000256" key="4">
    <source>
        <dbReference type="ARBA" id="ARBA00022801"/>
    </source>
</evidence>
<keyword evidence="4" id="KW-0378">Hydrolase</keyword>
<comment type="caution">
    <text evidence="7">The sequence shown here is derived from an EMBL/GenBank/DDBJ whole genome shotgun (WGS) entry which is preliminary data.</text>
</comment>
<evidence type="ECO:0000256" key="6">
    <source>
        <dbReference type="PROSITE-ProRule" id="PRU10077"/>
    </source>
</evidence>
<keyword evidence="3" id="KW-0645">Protease</keyword>
<comment type="similarity">
    <text evidence="1">Belongs to the peptidase C15 family.</text>
</comment>
<evidence type="ECO:0000256" key="5">
    <source>
        <dbReference type="ARBA" id="ARBA00022807"/>
    </source>
</evidence>
<evidence type="ECO:0000256" key="2">
    <source>
        <dbReference type="ARBA" id="ARBA00022490"/>
    </source>
</evidence>
<dbReference type="EMBL" id="VUNC01000007">
    <property type="protein sequence ID" value="MST73124.1"/>
    <property type="molecule type" value="Genomic_DNA"/>
</dbReference>
<dbReference type="GO" id="GO:0006508">
    <property type="term" value="P:proteolysis"/>
    <property type="evidence" value="ECO:0007669"/>
    <property type="project" value="UniProtKB-KW"/>
</dbReference>
<sequence>MRHDARFATVPVRCMVARICEGGIPASVSYTAGTYVCNDMLYEVLGHLGTGEGRALGGFVHLPYLPSQVIGKGPSTPSMSLDDMVRGVTLGLEEVVRAVETR</sequence>
<keyword evidence="2" id="KW-0963">Cytoplasm</keyword>
<name>A0A6N7XQ65_9ACTN</name>
<dbReference type="GO" id="GO:0005829">
    <property type="term" value="C:cytosol"/>
    <property type="evidence" value="ECO:0007669"/>
    <property type="project" value="InterPro"/>
</dbReference>
<evidence type="ECO:0000256" key="1">
    <source>
        <dbReference type="ARBA" id="ARBA00006641"/>
    </source>
</evidence>
<dbReference type="RefSeq" id="WP_154435771.1">
    <property type="nucleotide sequence ID" value="NZ_VUNC01000007.1"/>
</dbReference>
<dbReference type="PRINTS" id="PR00706">
    <property type="entry name" value="PYROGLUPTASE"/>
</dbReference>
<dbReference type="InterPro" id="IPR033694">
    <property type="entry name" value="PGPEP1_Cys_AS"/>
</dbReference>